<comment type="caution">
    <text evidence="3">The sequence shown here is derived from an EMBL/GenBank/DDBJ whole genome shotgun (WGS) entry which is preliminary data.</text>
</comment>
<name>A0ABD3MHJ5_9STRA</name>
<dbReference type="PROSITE" id="PS50158">
    <property type="entry name" value="ZF_CCHC"/>
    <property type="match status" value="1"/>
</dbReference>
<dbReference type="SMART" id="SM00343">
    <property type="entry name" value="ZnF_C2HC"/>
    <property type="match status" value="2"/>
</dbReference>
<dbReference type="Gene3D" id="4.10.60.10">
    <property type="entry name" value="Zinc finger, CCHC-type"/>
    <property type="match status" value="1"/>
</dbReference>
<dbReference type="InterPro" id="IPR001878">
    <property type="entry name" value="Znf_CCHC"/>
</dbReference>
<sequence>MPTLYEARCLNCGELGHYRADCPRRECRKCHSLGHTGSSCHVKLPPIKFDDSYPVPEMTNEPVVEEKGDH</sequence>
<evidence type="ECO:0000259" key="2">
    <source>
        <dbReference type="PROSITE" id="PS50158"/>
    </source>
</evidence>
<keyword evidence="4" id="KW-1185">Reference proteome</keyword>
<keyword evidence="1" id="KW-0862">Zinc</keyword>
<feature type="domain" description="CCHC-type" evidence="2">
    <location>
        <begin position="8"/>
        <end position="24"/>
    </location>
</feature>
<dbReference type="EMBL" id="JALLBG020000129">
    <property type="protein sequence ID" value="KAL3763062.1"/>
    <property type="molecule type" value="Genomic_DNA"/>
</dbReference>
<evidence type="ECO:0000256" key="1">
    <source>
        <dbReference type="PROSITE-ProRule" id="PRU00047"/>
    </source>
</evidence>
<proteinExistence type="predicted"/>
<evidence type="ECO:0000313" key="3">
    <source>
        <dbReference type="EMBL" id="KAL3763062.1"/>
    </source>
</evidence>
<keyword evidence="1" id="KW-0479">Metal-binding</keyword>
<accession>A0ABD3MHJ5</accession>
<reference evidence="3 4" key="1">
    <citation type="submission" date="2024-10" db="EMBL/GenBank/DDBJ databases">
        <title>Updated reference genomes for cyclostephanoid diatoms.</title>
        <authorList>
            <person name="Roberts W.R."/>
            <person name="Alverson A.J."/>
        </authorList>
    </citation>
    <scope>NUCLEOTIDE SEQUENCE [LARGE SCALE GENOMIC DNA]</scope>
    <source>
        <strain evidence="3 4">AJA232-27</strain>
    </source>
</reference>
<dbReference type="AlphaFoldDB" id="A0ABD3MHJ5"/>
<gene>
    <name evidence="3" type="ORF">ACHAWU_007768</name>
</gene>
<dbReference type="Pfam" id="PF00098">
    <property type="entry name" value="zf-CCHC"/>
    <property type="match status" value="1"/>
</dbReference>
<protein>
    <recommendedName>
        <fullName evidence="2">CCHC-type domain-containing protein</fullName>
    </recommendedName>
</protein>
<dbReference type="GO" id="GO:0008270">
    <property type="term" value="F:zinc ion binding"/>
    <property type="evidence" value="ECO:0007669"/>
    <property type="project" value="UniProtKB-KW"/>
</dbReference>
<dbReference type="InterPro" id="IPR036875">
    <property type="entry name" value="Znf_CCHC_sf"/>
</dbReference>
<evidence type="ECO:0000313" key="4">
    <source>
        <dbReference type="Proteomes" id="UP001530293"/>
    </source>
</evidence>
<organism evidence="3 4">
    <name type="scientific">Discostella pseudostelligera</name>
    <dbReference type="NCBI Taxonomy" id="259834"/>
    <lineage>
        <taxon>Eukaryota</taxon>
        <taxon>Sar</taxon>
        <taxon>Stramenopiles</taxon>
        <taxon>Ochrophyta</taxon>
        <taxon>Bacillariophyta</taxon>
        <taxon>Coscinodiscophyceae</taxon>
        <taxon>Thalassiosirophycidae</taxon>
        <taxon>Stephanodiscales</taxon>
        <taxon>Stephanodiscaceae</taxon>
        <taxon>Discostella</taxon>
    </lineage>
</organism>
<dbReference type="Proteomes" id="UP001530293">
    <property type="component" value="Unassembled WGS sequence"/>
</dbReference>
<dbReference type="SUPFAM" id="SSF57756">
    <property type="entry name" value="Retrovirus zinc finger-like domains"/>
    <property type="match status" value="1"/>
</dbReference>
<keyword evidence="1" id="KW-0863">Zinc-finger</keyword>